<dbReference type="InterPro" id="IPR011626">
    <property type="entry name" value="Alpha-macroglobulin_TED"/>
</dbReference>
<dbReference type="PANTHER" id="PTHR40094:SF1">
    <property type="entry name" value="UBIQUITIN DOMAIN-CONTAINING PROTEIN"/>
    <property type="match status" value="1"/>
</dbReference>
<sequence length="1972" mass="218058">MLFKGFAGDLKRSLPLTIILALMLNACGGDKGNTNSTDNSSKTEAIKTASESAPAGNATDNNSQAASPSSSVDQATAIIQDTTEAEPPLEKKDDLSAFSWEQLGGWHTQGIVSRDTPIHIDFNRDVVDESMVGKDASKIMFISPEVKGKPVFASKSSIVWKPLEHLKPSTVYKVSIKPVGLFDIPNKAAPFQYTFQVIPLDYEIKTVGLTTDPAVSNGMMLEGQLLVSDRVPSKLVEKVVSAKFQDKTLPIEWTHNTNGKSHKFVVRDIVKETFDADLHLSWDGSAIDIKTKGRKSITVPGSDKFEVTKIAVIHKADSSPFVEVRFSDDLDPNQNLKGLVELAKNKYKVSIDGNRINIYPNRNLAGSFLVRLYGGIKSKEGNKVLSKKIEQKVAFDDAKPKVKFVSKGSILPENSTLEIPFEAVGVNAVEVTAFRIYSDNMKQFLQVGNLSGSNELGRSGRHLWRKVIPLKSADPNKWNRYTFNATELMKKYSGGMIRLTLSIKRRHSTYRCAADTPVADSKDAPLKDMEDYGVLENSGWDGISDYVEGYNNDNSGWDSRNDPCTDSYYRYNSDKTSASQNFIASNIGLITKREANGDLSIISTDIRTAKPLTGTEFEIRNYQGQLLSKATSDGEGFAKVQLSETPFLLVAKKFEDTAYLKLNTKTALAVSHFDVGGKKIKKGIKGFIYGERGVWRPGDDIFLTFVLQNQALNEKDAKKIPDSHPVTMKLIDPRGRVVDTKTSVNSVGGFYAFKFKTEEKAQSGNWMVKAFVGGSSFSKSLMIETVRPNRLKLELNFKAQGENASNKPAEVIYSSEGTPEGTLFSQWLHGATASKLKADVSVKFTQKKTQFGKFTDYVFDDPARSLRSQDTMLLEGRLDDEGYLKFSKDFKVKGKPAGMLKAKFTSRVFEEGGAFSISRSNIDYHPYTNYVGIKLPKGDATRGMLLTDVKHKVSIASLSAKGEEVSLNKVQVSLYKIKWKWWWDKSSESLAEYADSRYQRLLQKDIVSTTDGVGEWNFEVKYPSWGRYLIRVCDLEGTHCTGKTVYIDWPGWAGRAQEEGSGAASRLNLFSDKTAYSVGDVATIQLPATSQGRALLSIETGSRILEQRWVKFTEASTAAAAGVNSSEKRLQFEVPITAEMAPNAYVHITLLQPHEGKSNDRPIRLYGIIPLDVKDAESYLLPKIQAEKEWKPESKQTVMVSEGNGRSMNYTLAVVDEGLLGLTSFKTPNLHRHFYSKEALGIQTWDLFDHVVGAYGGKLERMLALGGGDDEETDDDDSKKRRFPPVVKYLGPFTLAQGETRKHEIELPPYLGAVRVMLVAGEKGAYGKSQQSIFVRQPLMLQSSLPRVLGPQEEVSIPVTLFSMDDRIKDVTVWVETDDLVNVIGEPTQHISFNKMGEKIAFIKVKTANKIGKTRLRFTATASANSTSTSSDKDGRNGEFKSEKVVYLDIRRANQETTRTITQVIEPGKSWDNKAVAFGLEGTNQSVLELSAVPPLNIEKRLNFLIRYPHGCLEQTSSSAFPQLFLSKVMDLTDKQKQDTQLHVQKAIDKLRRFQTGTGDFSYWPGGNYQNDWASVYAGHFLLEAKKLGYKLPANLLNNWLNYQVGAAQGYIVASNKYSHTQAYRLYVLALAGQPQLGAMNRLREAANTASTETGGNNSRLNNKGRWLLAASYQTASQPEAATALIQGMDSDATAVNNVTTPDKTFSSTLGDLGLQLDNLVALNKKQDANKLLEKIAEQMSGDGFQSTQGISWALMGVSRYLGGDTSSFSANLSQDGTPKTINSSKPISSTMLVKAGSNISVENTSGVRLFANLVTKGVPVAGDEISQSKGLTIDTEFSVRDAENKKLWNDLADYSDWKVAQGTDAKLSVSIQNNGNYDAENIALTIPVAAGMEILSASEQAATKSKYDYRDLRDDRIYYYFSLKKGEVKNFELLANASYQGRYYQPAITVEAMYDGNLKAIEKGRFINIIK</sequence>
<evidence type="ECO:0000256" key="1">
    <source>
        <dbReference type="ARBA" id="ARBA00010556"/>
    </source>
</evidence>
<dbReference type="Pfam" id="PF17962">
    <property type="entry name" value="bMG6"/>
    <property type="match status" value="1"/>
</dbReference>
<evidence type="ECO:0000313" key="6">
    <source>
        <dbReference type="EMBL" id="TCJ88942.1"/>
    </source>
</evidence>
<gene>
    <name evidence="6" type="ORF">EV695_0802</name>
</gene>
<dbReference type="Gene3D" id="2.60.40.1930">
    <property type="match status" value="1"/>
</dbReference>
<keyword evidence="2" id="KW-0732">Signal</keyword>
<evidence type="ECO:0000256" key="2">
    <source>
        <dbReference type="ARBA" id="ARBA00022729"/>
    </source>
</evidence>
<dbReference type="InterPro" id="IPR041246">
    <property type="entry name" value="Bact_MG10"/>
</dbReference>
<dbReference type="InterPro" id="IPR008930">
    <property type="entry name" value="Terpenoid_cyclase/PrenylTrfase"/>
</dbReference>
<name>A0A4R1F886_9GAMM</name>
<dbReference type="CDD" id="cd02891">
    <property type="entry name" value="A2M_like"/>
    <property type="match status" value="1"/>
</dbReference>
<dbReference type="Pfam" id="PF17973">
    <property type="entry name" value="bMG10"/>
    <property type="match status" value="1"/>
</dbReference>
<dbReference type="GO" id="GO:0005615">
    <property type="term" value="C:extracellular space"/>
    <property type="evidence" value="ECO:0007669"/>
    <property type="project" value="InterPro"/>
</dbReference>
<dbReference type="GO" id="GO:0004866">
    <property type="term" value="F:endopeptidase inhibitor activity"/>
    <property type="evidence" value="ECO:0007669"/>
    <property type="project" value="InterPro"/>
</dbReference>
<dbReference type="InterPro" id="IPR051802">
    <property type="entry name" value="YfhM-like"/>
</dbReference>
<feature type="domain" description="Alpha-2-macroglobulin bait region" evidence="4">
    <location>
        <begin position="1067"/>
        <end position="1222"/>
    </location>
</feature>
<dbReference type="Gene3D" id="2.60.40.3710">
    <property type="match status" value="1"/>
</dbReference>
<dbReference type="RefSeq" id="WP_165874611.1">
    <property type="nucleotide sequence ID" value="NZ_BAAAFU010000008.1"/>
</dbReference>
<reference evidence="6 7" key="1">
    <citation type="submission" date="2019-03" db="EMBL/GenBank/DDBJ databases">
        <title>Genomic Encyclopedia of Type Strains, Phase IV (KMG-IV): sequencing the most valuable type-strain genomes for metagenomic binning, comparative biology and taxonomic classification.</title>
        <authorList>
            <person name="Goeker M."/>
        </authorList>
    </citation>
    <scope>NUCLEOTIDE SEQUENCE [LARGE SCALE GENOMIC DNA]</scope>
    <source>
        <strain evidence="6 7">DSM 24830</strain>
    </source>
</reference>
<dbReference type="SMART" id="SM01359">
    <property type="entry name" value="A2M_N_2"/>
    <property type="match status" value="1"/>
</dbReference>
<evidence type="ECO:0008006" key="8">
    <source>
        <dbReference type="Google" id="ProtNLM"/>
    </source>
</evidence>
<feature type="compositionally biased region" description="Polar residues" evidence="3">
    <location>
        <begin position="58"/>
        <end position="74"/>
    </location>
</feature>
<dbReference type="SMART" id="SM01419">
    <property type="entry name" value="Thiol-ester_cl"/>
    <property type="match status" value="1"/>
</dbReference>
<accession>A0A4R1F886</accession>
<dbReference type="Pfam" id="PF17972">
    <property type="entry name" value="bMG5"/>
    <property type="match status" value="1"/>
</dbReference>
<dbReference type="Proteomes" id="UP000294887">
    <property type="component" value="Unassembled WGS sequence"/>
</dbReference>
<dbReference type="Pfam" id="PF00207">
    <property type="entry name" value="A2M"/>
    <property type="match status" value="1"/>
</dbReference>
<dbReference type="SMART" id="SM01360">
    <property type="entry name" value="A2M"/>
    <property type="match status" value="1"/>
</dbReference>
<comment type="caution">
    <text evidence="6">The sequence shown here is derived from an EMBL/GenBank/DDBJ whole genome shotgun (WGS) entry which is preliminary data.</text>
</comment>
<dbReference type="InterPro" id="IPR021868">
    <property type="entry name" value="Alpha_2_Macroglob_MG3"/>
</dbReference>
<dbReference type="Pfam" id="PF07703">
    <property type="entry name" value="A2M_BRD"/>
    <property type="match status" value="1"/>
</dbReference>
<dbReference type="SUPFAM" id="SSF48239">
    <property type="entry name" value="Terpenoid cyclases/Protein prenyltransferases"/>
    <property type="match status" value="1"/>
</dbReference>
<dbReference type="InterPro" id="IPR041462">
    <property type="entry name" value="Bact_A2M_MG6"/>
</dbReference>
<evidence type="ECO:0000259" key="4">
    <source>
        <dbReference type="SMART" id="SM01359"/>
    </source>
</evidence>
<evidence type="ECO:0000256" key="3">
    <source>
        <dbReference type="SAM" id="MobiDB-lite"/>
    </source>
</evidence>
<dbReference type="Pfam" id="PF11974">
    <property type="entry name" value="bMG3"/>
    <property type="match status" value="1"/>
</dbReference>
<dbReference type="PANTHER" id="PTHR40094">
    <property type="entry name" value="ALPHA-2-MACROGLOBULIN HOMOLOG"/>
    <property type="match status" value="1"/>
</dbReference>
<dbReference type="Gene3D" id="1.50.10.20">
    <property type="match status" value="1"/>
</dbReference>
<dbReference type="EMBL" id="SMFQ01000002">
    <property type="protein sequence ID" value="TCJ88942.1"/>
    <property type="molecule type" value="Genomic_DNA"/>
</dbReference>
<dbReference type="Pfam" id="PF07678">
    <property type="entry name" value="TED_complement"/>
    <property type="match status" value="1"/>
</dbReference>
<dbReference type="InterPro" id="IPR049120">
    <property type="entry name" value="A2M_bMG2"/>
</dbReference>
<evidence type="ECO:0000313" key="7">
    <source>
        <dbReference type="Proteomes" id="UP000294887"/>
    </source>
</evidence>
<dbReference type="InterPro" id="IPR041203">
    <property type="entry name" value="Bact_A2M_MG5"/>
</dbReference>
<dbReference type="InterPro" id="IPR001599">
    <property type="entry name" value="Macroglobln_a2"/>
</dbReference>
<keyword evidence="7" id="KW-1185">Reference proteome</keyword>
<dbReference type="Pfam" id="PF01835">
    <property type="entry name" value="MG2"/>
    <property type="match status" value="1"/>
</dbReference>
<feature type="region of interest" description="Disordered" evidence="3">
    <location>
        <begin position="30"/>
        <end position="74"/>
    </location>
</feature>
<feature type="domain" description="Alpha-2-macroglobulin" evidence="5">
    <location>
        <begin position="1286"/>
        <end position="1375"/>
    </location>
</feature>
<organism evidence="6 7">
    <name type="scientific">Cocleimonas flava</name>
    <dbReference type="NCBI Taxonomy" id="634765"/>
    <lineage>
        <taxon>Bacteria</taxon>
        <taxon>Pseudomonadati</taxon>
        <taxon>Pseudomonadota</taxon>
        <taxon>Gammaproteobacteria</taxon>
        <taxon>Thiotrichales</taxon>
        <taxon>Thiotrichaceae</taxon>
        <taxon>Cocleimonas</taxon>
    </lineage>
</organism>
<feature type="compositionally biased region" description="Polar residues" evidence="3">
    <location>
        <begin position="32"/>
        <end position="43"/>
    </location>
</feature>
<dbReference type="InterPro" id="IPR011625">
    <property type="entry name" value="A2M_N_BRD"/>
</dbReference>
<dbReference type="InterPro" id="IPR002890">
    <property type="entry name" value="MG2"/>
</dbReference>
<protein>
    <recommendedName>
        <fullName evidence="8">Alpha-2-macroglobulin family protein</fullName>
    </recommendedName>
</protein>
<dbReference type="InterPro" id="IPR047565">
    <property type="entry name" value="Alpha-macroglob_thiol-ester_cl"/>
</dbReference>
<comment type="similarity">
    <text evidence="1">Belongs to the protease inhibitor I39 (alpha-2-macroglobulin) family. Bacterial alpha-2-macroglobulin subfamily.</text>
</comment>
<proteinExistence type="inferred from homology"/>
<dbReference type="Pfam" id="PF21142">
    <property type="entry name" value="A2M_bMG2"/>
    <property type="match status" value="1"/>
</dbReference>
<evidence type="ECO:0000259" key="5">
    <source>
        <dbReference type="SMART" id="SM01360"/>
    </source>
</evidence>